<feature type="region of interest" description="Disordered" evidence="1">
    <location>
        <begin position="631"/>
        <end position="839"/>
    </location>
</feature>
<keyword evidence="3" id="KW-1185">Reference proteome</keyword>
<comment type="caution">
    <text evidence="2">The sequence shown here is derived from an EMBL/GenBank/DDBJ whole genome shotgun (WGS) entry which is preliminary data.</text>
</comment>
<evidence type="ECO:0000256" key="1">
    <source>
        <dbReference type="SAM" id="MobiDB-lite"/>
    </source>
</evidence>
<name>A0A2A9M1T4_BESBE</name>
<feature type="compositionally biased region" description="Basic and acidic residues" evidence="1">
    <location>
        <begin position="287"/>
        <end position="296"/>
    </location>
</feature>
<feature type="region of interest" description="Disordered" evidence="1">
    <location>
        <begin position="159"/>
        <end position="208"/>
    </location>
</feature>
<accession>A0A2A9M1T4</accession>
<feature type="compositionally biased region" description="Basic and acidic residues" evidence="1">
    <location>
        <begin position="161"/>
        <end position="177"/>
    </location>
</feature>
<dbReference type="KEGG" id="bbes:BESB_030780"/>
<dbReference type="AlphaFoldDB" id="A0A2A9M1T4"/>
<feature type="compositionally biased region" description="Basic and acidic residues" evidence="1">
    <location>
        <begin position="675"/>
        <end position="692"/>
    </location>
</feature>
<proteinExistence type="predicted"/>
<dbReference type="GeneID" id="40308130"/>
<dbReference type="VEuPathDB" id="ToxoDB:BESB_030780"/>
<evidence type="ECO:0000313" key="3">
    <source>
        <dbReference type="Proteomes" id="UP000224006"/>
    </source>
</evidence>
<feature type="compositionally biased region" description="Low complexity" evidence="1">
    <location>
        <begin position="507"/>
        <end position="525"/>
    </location>
</feature>
<feature type="region of interest" description="Disordered" evidence="1">
    <location>
        <begin position="931"/>
        <end position="950"/>
    </location>
</feature>
<feature type="compositionally biased region" description="Basic and acidic residues" evidence="1">
    <location>
        <begin position="699"/>
        <end position="715"/>
    </location>
</feature>
<protein>
    <submittedName>
        <fullName evidence="2">Uncharacterized protein</fullName>
    </submittedName>
</protein>
<dbReference type="OrthoDB" id="331399at2759"/>
<feature type="compositionally biased region" description="Basic residues" evidence="1">
    <location>
        <begin position="97"/>
        <end position="109"/>
    </location>
</feature>
<feature type="compositionally biased region" description="Basic residues" evidence="1">
    <location>
        <begin position="778"/>
        <end position="790"/>
    </location>
</feature>
<feature type="compositionally biased region" description="Basic and acidic residues" evidence="1">
    <location>
        <begin position="485"/>
        <end position="496"/>
    </location>
</feature>
<feature type="region of interest" description="Disordered" evidence="1">
    <location>
        <begin position="270"/>
        <end position="312"/>
    </location>
</feature>
<feature type="region of interest" description="Disordered" evidence="1">
    <location>
        <begin position="479"/>
        <end position="527"/>
    </location>
</feature>
<dbReference type="Proteomes" id="UP000224006">
    <property type="component" value="Chromosome XIII"/>
</dbReference>
<organism evidence="2 3">
    <name type="scientific">Besnoitia besnoiti</name>
    <name type="common">Apicomplexan protozoan</name>
    <dbReference type="NCBI Taxonomy" id="94643"/>
    <lineage>
        <taxon>Eukaryota</taxon>
        <taxon>Sar</taxon>
        <taxon>Alveolata</taxon>
        <taxon>Apicomplexa</taxon>
        <taxon>Conoidasida</taxon>
        <taxon>Coccidia</taxon>
        <taxon>Eucoccidiorida</taxon>
        <taxon>Eimeriorina</taxon>
        <taxon>Sarcocystidae</taxon>
        <taxon>Besnoitia</taxon>
    </lineage>
</organism>
<gene>
    <name evidence="2" type="ORF">BESB_030780</name>
</gene>
<feature type="region of interest" description="Disordered" evidence="1">
    <location>
        <begin position="70"/>
        <end position="143"/>
    </location>
</feature>
<evidence type="ECO:0000313" key="2">
    <source>
        <dbReference type="EMBL" id="PFH31204.1"/>
    </source>
</evidence>
<feature type="compositionally biased region" description="Polar residues" evidence="1">
    <location>
        <begin position="799"/>
        <end position="809"/>
    </location>
</feature>
<reference evidence="2 3" key="1">
    <citation type="submission" date="2017-09" db="EMBL/GenBank/DDBJ databases">
        <title>Genome sequencing of Besnoitia besnoiti strain Bb-Ger1.</title>
        <authorList>
            <person name="Schares G."/>
            <person name="Venepally P."/>
            <person name="Lorenzi H.A."/>
        </authorList>
    </citation>
    <scope>NUCLEOTIDE SEQUENCE [LARGE SCALE GENOMIC DNA]</scope>
    <source>
        <strain evidence="2 3">Bb-Ger1</strain>
    </source>
</reference>
<feature type="compositionally biased region" description="Basic and acidic residues" evidence="1">
    <location>
        <begin position="746"/>
        <end position="756"/>
    </location>
</feature>
<sequence length="990" mass="104170">MEESTPSAPPSSGRALSSPSGGSPRAVGSPREGLQEPSEARNRSPLAFFVRHQFGDESNRRICAREWRHADSPEDACASEGGMRGAGPGRGGEKACNRKRSRRNRHGARGRADAHHAGAQGLSTAPCGDTAANPSSHCAAEEPRGDASHCLLDARAGGAGKAEEGRASNQGEEEKGAARVTAPLGAPGSLPLSSDAAPTSGASPCSAASTWSFSSAPASLSASPLSSINRRFSLVYLHPHPDGVVAALPQLCATACTASEVLQAVWGEPSAAERQEDAAARAAAQAGRREEVDTRQAPEASAGGGAERGADGGKQIAAERGREGDERLSCCRAQGLAAEGNAGLSTNGAEDGRQRSGLCALVQSLQAKELADKEDWLRRRMTEIGAMTPEAAAALVGRPAALWAAAVHKMMEGYVEKRFLLPPVCHGAEEGKRLSLTLPQDKAAGRPAVSLPPLALAEHYVFRHFNGLAVVGLSAKGVAPTGGDADARQACTRDAHASAPAEALERPLSSFSNSKSPASDASSAPRTPGVFPIPSLSSFGSAHASQSSPARGYEASRPWWRRVRLSIRDGVRANCVSGKRKRGAFFLQGDTLVAILSFEERVRFPRHAQGEDGEFGAAAACAAHKLLKQSGEGCGGRVGTERGDAEAETPGGAPVGAETDAKTWTAGAAAQRSNADTRVENELDGQETRREGPQTASAKKGETADVHTGKTERDAALSLGAGESERAAGSTASSLRPSPLPSPPPRAHDEKPQEAREPEDEAAEGGGQGEGKDAKIKARERRRGGRKRKWSQAAETAFFASTESAQKLENATGPARGDKKTAEESPEGEDGLEEETRVEVDEQGIQWQWVPRRLPVYACVRGTLIEFNNAVIERPELLLSQNPELSSALQNPELSSALWYPELSSALWYPEFSSALRYPELPSALQNPKVAEGVARTTTRSPRLPPSQVKGHDRAKSMVVAFFNEPTRTFMLEKNRLGAVRLCVSLIDAA</sequence>
<dbReference type="RefSeq" id="XP_029215213.1">
    <property type="nucleotide sequence ID" value="XM_029361746.1"/>
</dbReference>
<dbReference type="EMBL" id="NWUJ01000016">
    <property type="protein sequence ID" value="PFH31204.1"/>
    <property type="molecule type" value="Genomic_DNA"/>
</dbReference>
<feature type="region of interest" description="Disordered" evidence="1">
    <location>
        <begin position="1"/>
        <end position="45"/>
    </location>
</feature>
<feature type="compositionally biased region" description="Acidic residues" evidence="1">
    <location>
        <begin position="824"/>
        <end position="833"/>
    </location>
</feature>